<protein>
    <submittedName>
        <fullName evidence="1">Uncharacterized protein</fullName>
    </submittedName>
</protein>
<keyword evidence="2" id="KW-1185">Reference proteome</keyword>
<gene>
    <name evidence="1" type="ORF">HPB49_015375</name>
</gene>
<organism evidence="1 2">
    <name type="scientific">Dermacentor silvarum</name>
    <name type="common">Tick</name>
    <dbReference type="NCBI Taxonomy" id="543639"/>
    <lineage>
        <taxon>Eukaryota</taxon>
        <taxon>Metazoa</taxon>
        <taxon>Ecdysozoa</taxon>
        <taxon>Arthropoda</taxon>
        <taxon>Chelicerata</taxon>
        <taxon>Arachnida</taxon>
        <taxon>Acari</taxon>
        <taxon>Parasitiformes</taxon>
        <taxon>Ixodida</taxon>
        <taxon>Ixodoidea</taxon>
        <taxon>Ixodidae</taxon>
        <taxon>Rhipicephalinae</taxon>
        <taxon>Dermacentor</taxon>
    </lineage>
</organism>
<accession>A0ACB8DPZ2</accession>
<evidence type="ECO:0000313" key="2">
    <source>
        <dbReference type="Proteomes" id="UP000821865"/>
    </source>
</evidence>
<proteinExistence type="predicted"/>
<dbReference type="Proteomes" id="UP000821865">
    <property type="component" value="Chromosome 10"/>
</dbReference>
<evidence type="ECO:0000313" key="1">
    <source>
        <dbReference type="EMBL" id="KAH7974423.1"/>
    </source>
</evidence>
<name>A0ACB8DPZ2_DERSI</name>
<comment type="caution">
    <text evidence="1">The sequence shown here is derived from an EMBL/GenBank/DDBJ whole genome shotgun (WGS) entry which is preliminary data.</text>
</comment>
<dbReference type="EMBL" id="CM023479">
    <property type="protein sequence ID" value="KAH7974423.1"/>
    <property type="molecule type" value="Genomic_DNA"/>
</dbReference>
<reference evidence="1" key="1">
    <citation type="submission" date="2020-05" db="EMBL/GenBank/DDBJ databases">
        <title>Large-scale comparative analyses of tick genomes elucidate their genetic diversity and vector capacities.</title>
        <authorList>
            <person name="Jia N."/>
            <person name="Wang J."/>
            <person name="Shi W."/>
            <person name="Du L."/>
            <person name="Sun Y."/>
            <person name="Zhan W."/>
            <person name="Jiang J."/>
            <person name="Wang Q."/>
            <person name="Zhang B."/>
            <person name="Ji P."/>
            <person name="Sakyi L.B."/>
            <person name="Cui X."/>
            <person name="Yuan T."/>
            <person name="Jiang B."/>
            <person name="Yang W."/>
            <person name="Lam T.T.-Y."/>
            <person name="Chang Q."/>
            <person name="Ding S."/>
            <person name="Wang X."/>
            <person name="Zhu J."/>
            <person name="Ruan X."/>
            <person name="Zhao L."/>
            <person name="Wei J."/>
            <person name="Que T."/>
            <person name="Du C."/>
            <person name="Cheng J."/>
            <person name="Dai P."/>
            <person name="Han X."/>
            <person name="Huang E."/>
            <person name="Gao Y."/>
            <person name="Liu J."/>
            <person name="Shao H."/>
            <person name="Ye R."/>
            <person name="Li L."/>
            <person name="Wei W."/>
            <person name="Wang X."/>
            <person name="Wang C."/>
            <person name="Yang T."/>
            <person name="Huo Q."/>
            <person name="Li W."/>
            <person name="Guo W."/>
            <person name="Chen H."/>
            <person name="Zhou L."/>
            <person name="Ni X."/>
            <person name="Tian J."/>
            <person name="Zhou Y."/>
            <person name="Sheng Y."/>
            <person name="Liu T."/>
            <person name="Pan Y."/>
            <person name="Xia L."/>
            <person name="Li J."/>
            <person name="Zhao F."/>
            <person name="Cao W."/>
        </authorList>
    </citation>
    <scope>NUCLEOTIDE SEQUENCE</scope>
    <source>
        <strain evidence="1">Dsil-2018</strain>
    </source>
</reference>
<sequence>MVCAGDTEDASDEVEQTSDTINRACETLFTEVLERQGVAEGISFTDFRDIMSEVQASLNMSDEAIVASVVAKVPPNDSDEDDIENDSTGNSGSTVTEAAWYVSLMWVFAKKRGLAEKLAHSLSEFEATVVAARPPGHQTKI</sequence>